<comment type="caution">
    <text evidence="1">The sequence shown here is derived from an EMBL/GenBank/DDBJ whole genome shotgun (WGS) entry which is preliminary data.</text>
</comment>
<keyword evidence="2" id="KW-1185">Reference proteome</keyword>
<accession>A0A4Y2I833</accession>
<sequence>MAGKGKTELLQRRVTIQRTNGELSVSRNGGYEELKKEIESLR</sequence>
<evidence type="ECO:0000313" key="2">
    <source>
        <dbReference type="Proteomes" id="UP000499080"/>
    </source>
</evidence>
<reference evidence="1 2" key="1">
    <citation type="journal article" date="2019" name="Sci. Rep.">
        <title>Orb-weaving spider Araneus ventricosus genome elucidates the spidroin gene catalogue.</title>
        <authorList>
            <person name="Kono N."/>
            <person name="Nakamura H."/>
            <person name="Ohtoshi R."/>
            <person name="Moran D.A.P."/>
            <person name="Shinohara A."/>
            <person name="Yoshida Y."/>
            <person name="Fujiwara M."/>
            <person name="Mori M."/>
            <person name="Tomita M."/>
            <person name="Arakawa K."/>
        </authorList>
    </citation>
    <scope>NUCLEOTIDE SEQUENCE [LARGE SCALE GENOMIC DNA]</scope>
</reference>
<feature type="non-terminal residue" evidence="1">
    <location>
        <position position="42"/>
    </location>
</feature>
<dbReference type="Proteomes" id="UP000499080">
    <property type="component" value="Unassembled WGS sequence"/>
</dbReference>
<evidence type="ECO:0000313" key="1">
    <source>
        <dbReference type="EMBL" id="GBM73838.1"/>
    </source>
</evidence>
<dbReference type="EMBL" id="BGPR01002460">
    <property type="protein sequence ID" value="GBM73838.1"/>
    <property type="molecule type" value="Genomic_DNA"/>
</dbReference>
<dbReference type="AlphaFoldDB" id="A0A4Y2I833"/>
<proteinExistence type="predicted"/>
<gene>
    <name evidence="1" type="ORF">AVEN_75263_1</name>
</gene>
<protein>
    <submittedName>
        <fullName evidence="1">Uncharacterized protein</fullName>
    </submittedName>
</protein>
<name>A0A4Y2I833_ARAVE</name>
<organism evidence="1 2">
    <name type="scientific">Araneus ventricosus</name>
    <name type="common">Orbweaver spider</name>
    <name type="synonym">Epeira ventricosa</name>
    <dbReference type="NCBI Taxonomy" id="182803"/>
    <lineage>
        <taxon>Eukaryota</taxon>
        <taxon>Metazoa</taxon>
        <taxon>Ecdysozoa</taxon>
        <taxon>Arthropoda</taxon>
        <taxon>Chelicerata</taxon>
        <taxon>Arachnida</taxon>
        <taxon>Araneae</taxon>
        <taxon>Araneomorphae</taxon>
        <taxon>Entelegynae</taxon>
        <taxon>Araneoidea</taxon>
        <taxon>Araneidae</taxon>
        <taxon>Araneus</taxon>
    </lineage>
</organism>